<dbReference type="PANTHER" id="PTHR10949">
    <property type="entry name" value="LIPOYL SYNTHASE"/>
    <property type="match status" value="1"/>
</dbReference>
<reference evidence="3" key="2">
    <citation type="submission" date="2025-09" db="UniProtKB">
        <authorList>
            <consortium name="Ensembl"/>
        </authorList>
    </citation>
    <scope>IDENTIFICATION</scope>
</reference>
<dbReference type="Ensembl" id="ENSCCRT00000155347.1">
    <property type="protein sequence ID" value="ENSCCRP00000172697.1"/>
    <property type="gene ID" value="ENSCCRG00000078037.1"/>
</dbReference>
<accession>A0A9J8CRE5</accession>
<evidence type="ECO:0000313" key="4">
    <source>
        <dbReference type="Proteomes" id="UP001108240"/>
    </source>
</evidence>
<dbReference type="AlphaFoldDB" id="A0A9J8CRE5"/>
<evidence type="ECO:0000256" key="1">
    <source>
        <dbReference type="ARBA" id="ARBA00001966"/>
    </source>
</evidence>
<keyword evidence="4" id="KW-1185">Reference proteome</keyword>
<evidence type="ECO:0000313" key="3">
    <source>
        <dbReference type="Ensembl" id="ENSCCRP00000172697.1"/>
    </source>
</evidence>
<proteinExistence type="predicted"/>
<dbReference type="PANTHER" id="PTHR10949:SF0">
    <property type="entry name" value="LIPOYL SYNTHASE, MITOCHONDRIAL"/>
    <property type="match status" value="1"/>
</dbReference>
<dbReference type="SUPFAM" id="SSF102114">
    <property type="entry name" value="Radical SAM enzymes"/>
    <property type="match status" value="1"/>
</dbReference>
<keyword evidence="2" id="KW-0479">Metal-binding</keyword>
<reference evidence="3" key="1">
    <citation type="submission" date="2025-08" db="UniProtKB">
        <authorList>
            <consortium name="Ensembl"/>
        </authorList>
    </citation>
    <scope>IDENTIFICATION</scope>
</reference>
<dbReference type="GO" id="GO:0016992">
    <property type="term" value="F:lipoate synthase activity"/>
    <property type="evidence" value="ECO:0007669"/>
    <property type="project" value="InterPro"/>
</dbReference>
<dbReference type="GO" id="GO:0005739">
    <property type="term" value="C:mitochondrion"/>
    <property type="evidence" value="ECO:0007669"/>
    <property type="project" value="TreeGrafter"/>
</dbReference>
<evidence type="ECO:0000256" key="2">
    <source>
        <dbReference type="ARBA" id="ARBA00022485"/>
    </source>
</evidence>
<keyword evidence="2" id="KW-0411">Iron-sulfur</keyword>
<keyword evidence="2" id="KW-0408">Iron</keyword>
<dbReference type="InterPro" id="IPR003698">
    <property type="entry name" value="Lipoyl_synth"/>
</dbReference>
<name>A0A9J8CRE5_CYPCA</name>
<dbReference type="GeneTree" id="ENSGT00390000006234"/>
<keyword evidence="2" id="KW-0004">4Fe-4S</keyword>
<organism evidence="3 4">
    <name type="scientific">Cyprinus carpio carpio</name>
    <dbReference type="NCBI Taxonomy" id="630221"/>
    <lineage>
        <taxon>Eukaryota</taxon>
        <taxon>Metazoa</taxon>
        <taxon>Chordata</taxon>
        <taxon>Craniata</taxon>
        <taxon>Vertebrata</taxon>
        <taxon>Euteleostomi</taxon>
        <taxon>Actinopterygii</taxon>
        <taxon>Neopterygii</taxon>
        <taxon>Teleostei</taxon>
        <taxon>Ostariophysi</taxon>
        <taxon>Cypriniformes</taxon>
        <taxon>Cyprinidae</taxon>
        <taxon>Cyprininae</taxon>
        <taxon>Cyprinus</taxon>
    </lineage>
</organism>
<dbReference type="GO" id="GO:0051539">
    <property type="term" value="F:4 iron, 4 sulfur cluster binding"/>
    <property type="evidence" value="ECO:0007669"/>
    <property type="project" value="UniProtKB-KW"/>
</dbReference>
<sequence length="262" mass="30095">WSGLILRFWSQRKRDMKEKALNLQDFISGELSEKSKCEEDRDRREKGKLQFLIFIWSKGKIRITFNVCEEAWCPSIGKCWAGGEYATATVMVSVLKEPYNTAKATAAWGQDYVVLTSVHRDDIPASSLKERYKNDKKIVSSISLIHDLFSLRNTKVLVECLTPDFREDLAAVEKIALSVLDVYAHDKHRQHVHDPRANFNQLRDSGVDCLTLGQYTQPTKCHLKEEECVTPEKFAYWEKVGQMGFVYTASGPLVRFSHKQVT</sequence>
<comment type="cofactor">
    <cofactor evidence="1">
        <name>[4Fe-4S] cluster</name>
        <dbReference type="ChEBI" id="CHEBI:49883"/>
    </cofactor>
</comment>
<protein>
    <submittedName>
        <fullName evidence="3">Lipoic acid synthetase</fullName>
    </submittedName>
</protein>
<dbReference type="Proteomes" id="UP001108240">
    <property type="component" value="Unplaced"/>
</dbReference>
<dbReference type="InterPro" id="IPR058240">
    <property type="entry name" value="rSAM_sf"/>
</dbReference>